<proteinExistence type="predicted"/>
<dbReference type="PROSITE" id="PS51257">
    <property type="entry name" value="PROKAR_LIPOPROTEIN"/>
    <property type="match status" value="1"/>
</dbReference>
<comment type="caution">
    <text evidence="2">The sequence shown here is derived from an EMBL/GenBank/DDBJ whole genome shotgun (WGS) entry which is preliminary data.</text>
</comment>
<reference evidence="2 3" key="1">
    <citation type="submission" date="2019-11" db="EMBL/GenBank/DDBJ databases">
        <title>Type strains purchased from KCTC, JCM and DSMZ.</title>
        <authorList>
            <person name="Lu H."/>
        </authorList>
    </citation>
    <scope>NUCLEOTIDE SEQUENCE [LARGE SCALE GENOMIC DNA]</scope>
    <source>
        <strain evidence="2 3">DSM 103461</strain>
    </source>
</reference>
<evidence type="ECO:0000313" key="2">
    <source>
        <dbReference type="EMBL" id="MTW32040.1"/>
    </source>
</evidence>
<dbReference type="EMBL" id="WNKW01000001">
    <property type="protein sequence ID" value="MTW32040.1"/>
    <property type="molecule type" value="Genomic_DNA"/>
</dbReference>
<evidence type="ECO:0000313" key="3">
    <source>
        <dbReference type="Proteomes" id="UP000735592"/>
    </source>
</evidence>
<feature type="chain" id="PRO_5047150151" description="Lipoprotein" evidence="1">
    <location>
        <begin position="22"/>
        <end position="113"/>
    </location>
</feature>
<evidence type="ECO:0000256" key="1">
    <source>
        <dbReference type="SAM" id="SignalP"/>
    </source>
</evidence>
<dbReference type="Proteomes" id="UP000735592">
    <property type="component" value="Unassembled WGS sequence"/>
</dbReference>
<sequence length="113" mass="12273">MGTYTRRWRALCGLGALAALAACTTVNQGAFSNYVAQTVQPGMTLDEALVRMRAEGFSCNTSTGGSVTVCTRPLERMLRTDCVERVDLVRSVNAVKLVGKVDVLETRCAKLWN</sequence>
<accession>A0ABW9SJL9</accession>
<feature type="signal peptide" evidence="1">
    <location>
        <begin position="1"/>
        <end position="21"/>
    </location>
</feature>
<evidence type="ECO:0008006" key="4">
    <source>
        <dbReference type="Google" id="ProtNLM"/>
    </source>
</evidence>
<organism evidence="2 3">
    <name type="scientific">Pseudoduganella danionis</name>
    <dbReference type="NCBI Taxonomy" id="1890295"/>
    <lineage>
        <taxon>Bacteria</taxon>
        <taxon>Pseudomonadati</taxon>
        <taxon>Pseudomonadota</taxon>
        <taxon>Betaproteobacteria</taxon>
        <taxon>Burkholderiales</taxon>
        <taxon>Oxalobacteraceae</taxon>
        <taxon>Telluria group</taxon>
        <taxon>Pseudoduganella</taxon>
    </lineage>
</organism>
<gene>
    <name evidence="2" type="ORF">GM655_04265</name>
</gene>
<protein>
    <recommendedName>
        <fullName evidence="4">Lipoprotein</fullName>
    </recommendedName>
</protein>
<keyword evidence="1" id="KW-0732">Signal</keyword>
<keyword evidence="3" id="KW-1185">Reference proteome</keyword>
<name>A0ABW9SJL9_9BURK</name>
<dbReference type="RefSeq" id="WP_155433348.1">
    <property type="nucleotide sequence ID" value="NZ_JBHLXK010000001.1"/>
</dbReference>